<feature type="transmembrane region" description="Helical" evidence="5">
    <location>
        <begin position="116"/>
        <end position="132"/>
    </location>
</feature>
<geneLocation type="mitochondrion" evidence="7"/>
<feature type="transmembrane region" description="Helical" evidence="5">
    <location>
        <begin position="170"/>
        <end position="193"/>
    </location>
</feature>
<feature type="transmembrane region" description="Helical" evidence="5">
    <location>
        <begin position="546"/>
        <end position="569"/>
    </location>
</feature>
<dbReference type="GO" id="GO:0008137">
    <property type="term" value="F:NADH dehydrogenase (ubiquinone) activity"/>
    <property type="evidence" value="ECO:0007669"/>
    <property type="project" value="InterPro"/>
</dbReference>
<feature type="transmembrane region" description="Helical" evidence="5">
    <location>
        <begin position="712"/>
        <end position="732"/>
    </location>
</feature>
<feature type="domain" description="NADH:quinone oxidoreductase/Mrp antiporter transmembrane" evidence="6">
    <location>
        <begin position="135"/>
        <end position="209"/>
    </location>
</feature>
<dbReference type="EMBL" id="MG148339">
    <property type="protein sequence ID" value="AWQ64271.1"/>
    <property type="molecule type" value="Genomic_DNA"/>
</dbReference>
<evidence type="ECO:0000259" key="6">
    <source>
        <dbReference type="Pfam" id="PF00361"/>
    </source>
</evidence>
<feature type="transmembrane region" description="Helical" evidence="5">
    <location>
        <begin position="17"/>
        <end position="35"/>
    </location>
</feature>
<organism evidence="7">
    <name type="scientific">Psammoneis japonica</name>
    <dbReference type="NCBI Taxonomy" id="517775"/>
    <lineage>
        <taxon>Eukaryota</taxon>
        <taxon>Sar</taxon>
        <taxon>Stramenopiles</taxon>
        <taxon>Ochrophyta</taxon>
        <taxon>Bacillariophyta</taxon>
        <taxon>Mediophyceae</taxon>
        <taxon>Biddulphiophycidae</taxon>
        <taxon>Triceratiales</taxon>
        <taxon>Plagiogrammaceae</taxon>
        <taxon>Psammoneis</taxon>
    </lineage>
</organism>
<evidence type="ECO:0000313" key="7">
    <source>
        <dbReference type="EMBL" id="AWQ64271.1"/>
    </source>
</evidence>
<accession>A0A2U9GJB7</accession>
<dbReference type="PANTHER" id="PTHR22773">
    <property type="entry name" value="NADH DEHYDROGENASE"/>
    <property type="match status" value="1"/>
</dbReference>
<evidence type="ECO:0000256" key="5">
    <source>
        <dbReference type="SAM" id="Phobius"/>
    </source>
</evidence>
<reference evidence="7" key="1">
    <citation type="journal article" date="2018" name="Genome Biol. Evol.">
        <title>Recurrent loss, horizontal transfer, and the obscure origins of mitochondrial introns in diatoms (Bacillariophyta).</title>
        <authorList>
            <person name="Guillory W.X."/>
            <person name="Onyshchenko A."/>
            <person name="Ruck E.C."/>
            <person name="Parks M."/>
            <person name="Nakov T."/>
            <person name="Wickett N.J."/>
            <person name="Alverson A.J."/>
        </authorList>
    </citation>
    <scope>NUCLEOTIDE SEQUENCE</scope>
</reference>
<feature type="transmembrane region" description="Helical" evidence="5">
    <location>
        <begin position="84"/>
        <end position="104"/>
    </location>
</feature>
<dbReference type="GO" id="GO:0042773">
    <property type="term" value="P:ATP synthesis coupled electron transport"/>
    <property type="evidence" value="ECO:0007669"/>
    <property type="project" value="InterPro"/>
</dbReference>
<dbReference type="GeneID" id="36957531"/>
<comment type="subcellular location">
    <subcellularLocation>
        <location evidence="1">Membrane</location>
        <topology evidence="1">Multi-pass membrane protein</topology>
    </subcellularLocation>
</comment>
<name>A0A2U9GJB7_9STRA</name>
<keyword evidence="7" id="KW-0496">Mitochondrion</keyword>
<dbReference type="InterPro" id="IPR001750">
    <property type="entry name" value="ND/Mrp_TM"/>
</dbReference>
<proteinExistence type="inferred from homology"/>
<feature type="domain" description="NADH:quinone oxidoreductase/Mrp antiporter transmembrane" evidence="6">
    <location>
        <begin position="505"/>
        <end position="727"/>
    </location>
</feature>
<feature type="transmembrane region" description="Helical" evidence="5">
    <location>
        <begin position="757"/>
        <end position="780"/>
    </location>
</feature>
<protein>
    <submittedName>
        <fullName evidence="7">NADH dehydrogenase subunit 2</fullName>
    </submittedName>
</protein>
<feature type="transmembrane region" description="Helical" evidence="5">
    <location>
        <begin position="508"/>
        <end position="526"/>
    </location>
</feature>
<keyword evidence="3 5" id="KW-1133">Transmembrane helix</keyword>
<evidence type="ECO:0000256" key="4">
    <source>
        <dbReference type="ARBA" id="ARBA00023136"/>
    </source>
</evidence>
<sequence length="789" mass="91677">MIVETIKIKEMGMFSELFLGISLIYLVIYGTFLSFDKKNKFPLLQNSMLSLGVLTLAMSCFLQINDNLIVLNYLSFNNNIANDYLSFASKIVIGIASLVCLLMIQQYVINQKINHFEYVLIILFAILGLFLLCSANDLITAYLAIELQSLAFYVLAAFKKNSTFSIEAGLKYFILGAFSSGLFLFGSSLVYGVTGSVNFEDFKDLFFWFFSGSSLMLQKLNNHDNLDVFFRQHFVDKTQNLDLLNNINQDEQLTRLKIINNKIANMSTYSFKMNEKDFETLYYQYLYFCNNDIEYKNDYREIIEKIYESLKFITDQKQFISFYNIDKKFLENSNDIFQYVKNFNLLYNLDSLREMKFVKNWSLVEIESQWDLDIKKLEKQYEELTKDMIGGQYNDLMVCIYLNHGGLENNTDFITGIKYIVHDIVFKDLLPVQGFINVETVYNSLHTNDIKDSNEMMTHYYAGHNLLKIFELIDKYNGRPGIDSKLEFFQRDDYQIKNYFYEPFDVSLLQFALVFIIVSLFFKLALAPFHLWSPDIYEGSPTSSTFFFAVVPKLGIFVLLLRICYFGFYGFLDNWRYSIVIIGMLSILIGSFVGLEQRKLKSLLAYSSISHMGYLLISFSTGTVEGIQMLFSYLIIYTCSGLCVWSIFVLTRLKNNYSKKQNKDLADLVLLSKSNKMLAIIFSIALLSIAGLPPMIGFIVKFGVFLVVIEASMYFVALFSILFSVISTFYYIRIIKILYFEKVLVGKLYYPIKTIKAVVVTLLFYFFIFLFVNPTLLYLFSYKISLLIY</sequence>
<feature type="transmembrane region" description="Helical" evidence="5">
    <location>
        <begin position="138"/>
        <end position="158"/>
    </location>
</feature>
<evidence type="ECO:0000256" key="3">
    <source>
        <dbReference type="ARBA" id="ARBA00022989"/>
    </source>
</evidence>
<dbReference type="HAMAP" id="MF_00445">
    <property type="entry name" value="NDH1_NuoN_1"/>
    <property type="match status" value="1"/>
</dbReference>
<dbReference type="Pfam" id="PF00361">
    <property type="entry name" value="Proton_antipo_M"/>
    <property type="match status" value="2"/>
</dbReference>
<dbReference type="InterPro" id="IPR010096">
    <property type="entry name" value="NADH-Q_OxRdtase_suN/2"/>
</dbReference>
<keyword evidence="2 5" id="KW-0812">Transmembrane</keyword>
<feature type="transmembrane region" description="Helical" evidence="5">
    <location>
        <begin position="575"/>
        <end position="596"/>
    </location>
</feature>
<dbReference type="GO" id="GO:0016020">
    <property type="term" value="C:membrane"/>
    <property type="evidence" value="ECO:0007669"/>
    <property type="project" value="UniProtKB-SubCell"/>
</dbReference>
<dbReference type="RefSeq" id="YP_009495541.1">
    <property type="nucleotide sequence ID" value="NC_037989.1"/>
</dbReference>
<keyword evidence="4 5" id="KW-0472">Membrane</keyword>
<dbReference type="AlphaFoldDB" id="A0A2U9GJB7"/>
<feature type="transmembrane region" description="Helical" evidence="5">
    <location>
        <begin position="47"/>
        <end position="64"/>
    </location>
</feature>
<feature type="transmembrane region" description="Helical" evidence="5">
    <location>
        <begin position="678"/>
        <end position="700"/>
    </location>
</feature>
<evidence type="ECO:0000256" key="2">
    <source>
        <dbReference type="ARBA" id="ARBA00022692"/>
    </source>
</evidence>
<evidence type="ECO:0000256" key="1">
    <source>
        <dbReference type="ARBA" id="ARBA00004141"/>
    </source>
</evidence>
<feature type="transmembrane region" description="Helical" evidence="5">
    <location>
        <begin position="630"/>
        <end position="650"/>
    </location>
</feature>
<gene>
    <name evidence="7" type="primary">nad2</name>
</gene>